<evidence type="ECO:0000313" key="1">
    <source>
        <dbReference type="EMBL" id="CUO37390.1"/>
    </source>
</evidence>
<proteinExistence type="predicted"/>
<dbReference type="InterPro" id="IPR025346">
    <property type="entry name" value="DUF4250"/>
</dbReference>
<evidence type="ECO:0000313" key="2">
    <source>
        <dbReference type="EMBL" id="SQB03739.1"/>
    </source>
</evidence>
<accession>A0A174EN39</accession>
<dbReference type="Pfam" id="PF14056">
    <property type="entry name" value="DUF4250"/>
    <property type="match status" value="1"/>
</dbReference>
<dbReference type="EMBL" id="UAVW01000001">
    <property type="protein sequence ID" value="SQB03739.1"/>
    <property type="molecule type" value="Genomic_DNA"/>
</dbReference>
<evidence type="ECO:0000313" key="3">
    <source>
        <dbReference type="Proteomes" id="UP000095512"/>
    </source>
</evidence>
<dbReference type="AlphaFoldDB" id="A0A174EN39"/>
<dbReference type="EMBL" id="CZAB01000005">
    <property type="protein sequence ID" value="CUO37390.1"/>
    <property type="molecule type" value="Genomic_DNA"/>
</dbReference>
<dbReference type="Proteomes" id="UP000095512">
    <property type="component" value="Unassembled WGS sequence"/>
</dbReference>
<name>A0A174EN39_9FIRM</name>
<dbReference type="STRING" id="1280695.GCA_000424325_01698"/>
<gene>
    <name evidence="1" type="ORF">ERS852480_00981</name>
    <name evidence="2" type="ORF">NCTC11224_00109</name>
</gene>
<organism evidence="1 3">
    <name type="scientific">Enterocloster clostridioformis</name>
    <dbReference type="NCBI Taxonomy" id="1531"/>
    <lineage>
        <taxon>Bacteria</taxon>
        <taxon>Bacillati</taxon>
        <taxon>Bacillota</taxon>
        <taxon>Clostridia</taxon>
        <taxon>Lachnospirales</taxon>
        <taxon>Lachnospiraceae</taxon>
        <taxon>Enterocloster</taxon>
    </lineage>
</organism>
<reference evidence="2 4" key="2">
    <citation type="submission" date="2018-06" db="EMBL/GenBank/DDBJ databases">
        <authorList>
            <consortium name="Pathogen Informatics"/>
            <person name="Doyle S."/>
        </authorList>
    </citation>
    <scope>NUCLEOTIDE SEQUENCE [LARGE SCALE GENOMIC DNA]</scope>
    <source>
        <strain evidence="2 4">NCTC11224</strain>
    </source>
</reference>
<dbReference type="eggNOG" id="ENOG50339TV">
    <property type="taxonomic scope" value="Bacteria"/>
</dbReference>
<reference evidence="1 3" key="1">
    <citation type="submission" date="2015-09" db="EMBL/GenBank/DDBJ databases">
        <authorList>
            <consortium name="Pathogen Informatics"/>
        </authorList>
    </citation>
    <scope>NUCLEOTIDE SEQUENCE [LARGE SCALE GENOMIC DNA]</scope>
    <source>
        <strain evidence="1 3">2789STDY5834865</strain>
    </source>
</reference>
<dbReference type="RefSeq" id="WP_002576758.1">
    <property type="nucleotide sequence ID" value="NZ_CAJUGB010000006.1"/>
</dbReference>
<protein>
    <submittedName>
        <fullName evidence="1">Uncharacterized protein</fullName>
    </submittedName>
</protein>
<sequence length="59" mass="6657">MSTIPKDPVILLSYVNTQLRDNYSSLDEMCQALDADKSRIISVLSGIGYQYEPAQNSFR</sequence>
<evidence type="ECO:0000313" key="4">
    <source>
        <dbReference type="Proteomes" id="UP000251853"/>
    </source>
</evidence>
<dbReference type="GeneID" id="31930533"/>
<keyword evidence="4" id="KW-1185">Reference proteome</keyword>
<dbReference type="Proteomes" id="UP000251853">
    <property type="component" value="Unassembled WGS sequence"/>
</dbReference>